<accession>A0ABW3K8Q9</accession>
<keyword evidence="7" id="KW-1185">Reference proteome</keyword>
<evidence type="ECO:0000256" key="4">
    <source>
        <dbReference type="ARBA" id="ARBA00023004"/>
    </source>
</evidence>
<dbReference type="RefSeq" id="WP_377584175.1">
    <property type="nucleotide sequence ID" value="NZ_JBHTKA010000013.1"/>
</dbReference>
<keyword evidence="4" id="KW-0408">Iron</keyword>
<evidence type="ECO:0000256" key="2">
    <source>
        <dbReference type="ARBA" id="ARBA00022490"/>
    </source>
</evidence>
<evidence type="ECO:0000256" key="3">
    <source>
        <dbReference type="ARBA" id="ARBA00022723"/>
    </source>
</evidence>
<proteinExistence type="predicted"/>
<dbReference type="EMBL" id="JBHTKA010000013">
    <property type="protein sequence ID" value="MFD1002679.1"/>
    <property type="molecule type" value="Genomic_DNA"/>
</dbReference>
<comment type="caution">
    <text evidence="6">The sequence shown here is derived from an EMBL/GenBank/DDBJ whole genome shotgun (WGS) entry which is preliminary data.</text>
</comment>
<dbReference type="Proteomes" id="UP001597112">
    <property type="component" value="Unassembled WGS sequence"/>
</dbReference>
<name>A0ABW3K8Q9_9BACT</name>
<organism evidence="6 7">
    <name type="scientific">Ohtaekwangia kribbensis</name>
    <dbReference type="NCBI Taxonomy" id="688913"/>
    <lineage>
        <taxon>Bacteria</taxon>
        <taxon>Pseudomonadati</taxon>
        <taxon>Bacteroidota</taxon>
        <taxon>Cytophagia</taxon>
        <taxon>Cytophagales</taxon>
        <taxon>Fulvivirgaceae</taxon>
        <taxon>Ohtaekwangia</taxon>
    </lineage>
</organism>
<evidence type="ECO:0000259" key="5">
    <source>
        <dbReference type="Pfam" id="PF01814"/>
    </source>
</evidence>
<evidence type="ECO:0000256" key="1">
    <source>
        <dbReference type="ARBA" id="ARBA00004496"/>
    </source>
</evidence>
<sequence>MKTDNNIISDDTLTVAQLAISHPGALSVFTRYNIDYCCGGHRTLTEACHRIGLDPEKIREEIYSQQTDSPDQSFRPERWSSSLLVDFIIQNHHTYVKRAIPELEALLDKVCHRHGDESIELLNIRERFLDLAEDLTSHMEKEELVLFPAIKRLEANKAEDNPLAITIQPPIAAMEHEHTAAGDLVKQIRVLSDNYTPPEYACPTFRITYQKLQEFSNDLFKHIHLENNILFERYKHVTAL</sequence>
<dbReference type="Pfam" id="PF01814">
    <property type="entry name" value="Hemerythrin"/>
    <property type="match status" value="1"/>
</dbReference>
<gene>
    <name evidence="6" type="primary">ric</name>
    <name evidence="6" type="ORF">ACFQ21_25365</name>
</gene>
<protein>
    <submittedName>
        <fullName evidence="6">Iron-sulfur cluster repair di-iron protein</fullName>
    </submittedName>
</protein>
<dbReference type="PANTHER" id="PTHR36438:SF1">
    <property type="entry name" value="IRON-SULFUR CLUSTER REPAIR PROTEIN YTFE"/>
    <property type="match status" value="1"/>
</dbReference>
<comment type="subcellular location">
    <subcellularLocation>
        <location evidence="1">Cytoplasm</location>
    </subcellularLocation>
</comment>
<feature type="domain" description="Hemerythrin-like" evidence="5">
    <location>
        <begin position="88"/>
        <end position="233"/>
    </location>
</feature>
<evidence type="ECO:0000313" key="7">
    <source>
        <dbReference type="Proteomes" id="UP001597112"/>
    </source>
</evidence>
<dbReference type="InterPro" id="IPR019903">
    <property type="entry name" value="RIC_family"/>
</dbReference>
<keyword evidence="2" id="KW-0963">Cytoplasm</keyword>
<reference evidence="7" key="1">
    <citation type="journal article" date="2019" name="Int. J. Syst. Evol. Microbiol.">
        <title>The Global Catalogue of Microorganisms (GCM) 10K type strain sequencing project: providing services to taxonomists for standard genome sequencing and annotation.</title>
        <authorList>
            <consortium name="The Broad Institute Genomics Platform"/>
            <consortium name="The Broad Institute Genome Sequencing Center for Infectious Disease"/>
            <person name="Wu L."/>
            <person name="Ma J."/>
        </authorList>
    </citation>
    <scope>NUCLEOTIDE SEQUENCE [LARGE SCALE GENOMIC DNA]</scope>
    <source>
        <strain evidence="7">CCUG 58938</strain>
    </source>
</reference>
<dbReference type="NCBIfam" id="TIGR03652">
    <property type="entry name" value="FeS_repair_RIC"/>
    <property type="match status" value="1"/>
</dbReference>
<dbReference type="Gene3D" id="1.20.120.520">
    <property type="entry name" value="nmb1532 protein domain like"/>
    <property type="match status" value="1"/>
</dbReference>
<dbReference type="PANTHER" id="PTHR36438">
    <property type="entry name" value="IRON-SULFUR CLUSTER REPAIR PROTEIN YTFE"/>
    <property type="match status" value="1"/>
</dbReference>
<dbReference type="InterPro" id="IPR012312">
    <property type="entry name" value="Hemerythrin-like"/>
</dbReference>
<evidence type="ECO:0000313" key="6">
    <source>
        <dbReference type="EMBL" id="MFD1002679.1"/>
    </source>
</evidence>
<keyword evidence="3" id="KW-0479">Metal-binding</keyword>
<dbReference type="Pfam" id="PF04405">
    <property type="entry name" value="ScdA_N"/>
    <property type="match status" value="1"/>
</dbReference>